<name>A0A5K7ZL54_9BACT</name>
<evidence type="ECO:0008006" key="3">
    <source>
        <dbReference type="Google" id="ProtNLM"/>
    </source>
</evidence>
<evidence type="ECO:0000313" key="1">
    <source>
        <dbReference type="EMBL" id="BBO78984.1"/>
    </source>
</evidence>
<sequence length="98" mass="11280">MEQTITLQILGRNFTFQTESAVPDAKEVAARFEDAVKKVQSQFDEKLVNIDKETILILTGLNIASEHYKLEQHYRRFFSRMTEKSAVVLNELEKAMAS</sequence>
<dbReference type="RefSeq" id="WP_155307561.1">
    <property type="nucleotide sequence ID" value="NZ_AP021875.1"/>
</dbReference>
<keyword evidence="2" id="KW-1185">Reference proteome</keyword>
<dbReference type="Proteomes" id="UP000427769">
    <property type="component" value="Chromosome"/>
</dbReference>
<dbReference type="EMBL" id="AP021875">
    <property type="protein sequence ID" value="BBO78984.1"/>
    <property type="molecule type" value="Genomic_DNA"/>
</dbReference>
<dbReference type="OrthoDB" id="5421296at2"/>
<dbReference type="KEGG" id="dwd:DSCW_64010"/>
<reference evidence="1 2" key="1">
    <citation type="submission" date="2019-11" db="EMBL/GenBank/DDBJ databases">
        <title>Comparative genomics of hydrocarbon-degrading Desulfosarcina strains.</title>
        <authorList>
            <person name="Watanabe M."/>
            <person name="Kojima H."/>
            <person name="Fukui M."/>
        </authorList>
    </citation>
    <scope>NUCLEOTIDE SEQUENCE [LARGE SCALE GENOMIC DNA]</scope>
    <source>
        <strain evidence="1 2">PP31</strain>
    </source>
</reference>
<dbReference type="InterPro" id="IPR036192">
    <property type="entry name" value="Cell_div_ZapA-like_sf"/>
</dbReference>
<gene>
    <name evidence="1" type="ORF">DSCW_64010</name>
</gene>
<protein>
    <recommendedName>
        <fullName evidence="3">Cell division protein ZapA</fullName>
    </recommendedName>
</protein>
<organism evidence="1 2">
    <name type="scientific">Desulfosarcina widdelii</name>
    <dbReference type="NCBI Taxonomy" id="947919"/>
    <lineage>
        <taxon>Bacteria</taxon>
        <taxon>Pseudomonadati</taxon>
        <taxon>Thermodesulfobacteriota</taxon>
        <taxon>Desulfobacteria</taxon>
        <taxon>Desulfobacterales</taxon>
        <taxon>Desulfosarcinaceae</taxon>
        <taxon>Desulfosarcina</taxon>
    </lineage>
</organism>
<dbReference type="AlphaFoldDB" id="A0A5K7ZL54"/>
<accession>A0A5K7ZL54</accession>
<dbReference type="Pfam" id="PF05164">
    <property type="entry name" value="ZapA"/>
    <property type="match status" value="1"/>
</dbReference>
<dbReference type="SUPFAM" id="SSF102829">
    <property type="entry name" value="Cell division protein ZapA-like"/>
    <property type="match status" value="1"/>
</dbReference>
<proteinExistence type="predicted"/>
<dbReference type="InterPro" id="IPR007838">
    <property type="entry name" value="Cell_div_ZapA-like"/>
</dbReference>
<evidence type="ECO:0000313" key="2">
    <source>
        <dbReference type="Proteomes" id="UP000427769"/>
    </source>
</evidence>